<keyword evidence="4 11" id="KW-0274">FAD</keyword>
<evidence type="ECO:0000256" key="9">
    <source>
        <dbReference type="ARBA" id="ARBA00049187"/>
    </source>
</evidence>
<dbReference type="GO" id="GO:0005737">
    <property type="term" value="C:cytoplasm"/>
    <property type="evidence" value="ECO:0007669"/>
    <property type="project" value="UniProtKB-ARBA"/>
</dbReference>
<dbReference type="AlphaFoldDB" id="A0A098YQJ4"/>
<dbReference type="InterPro" id="IPR036188">
    <property type="entry name" value="FAD/NAD-bd_sf"/>
</dbReference>
<comment type="catalytic activity">
    <reaction evidence="9 13">
        <text>N(6)-[(R)-dihydrolipoyl]-L-lysyl-[protein] + NAD(+) = N(6)-[(R)-lipoyl]-L-lysyl-[protein] + NADH + H(+)</text>
        <dbReference type="Rhea" id="RHEA:15045"/>
        <dbReference type="Rhea" id="RHEA-COMP:10474"/>
        <dbReference type="Rhea" id="RHEA-COMP:10475"/>
        <dbReference type="ChEBI" id="CHEBI:15378"/>
        <dbReference type="ChEBI" id="CHEBI:57540"/>
        <dbReference type="ChEBI" id="CHEBI:57945"/>
        <dbReference type="ChEBI" id="CHEBI:83099"/>
        <dbReference type="ChEBI" id="CHEBI:83100"/>
        <dbReference type="EC" id="1.8.1.4"/>
    </reaction>
</comment>
<keyword evidence="3 13" id="KW-0285">Flavoprotein</keyword>
<dbReference type="Gene3D" id="3.30.390.30">
    <property type="match status" value="1"/>
</dbReference>
<evidence type="ECO:0000259" key="14">
    <source>
        <dbReference type="Pfam" id="PF02852"/>
    </source>
</evidence>
<feature type="disulfide bond" description="Redox-active" evidence="12">
    <location>
        <begin position="41"/>
        <end position="46"/>
    </location>
</feature>
<evidence type="ECO:0000256" key="5">
    <source>
        <dbReference type="ARBA" id="ARBA00023002"/>
    </source>
</evidence>
<evidence type="ECO:0000313" key="16">
    <source>
        <dbReference type="EMBL" id="KGI21527.1"/>
    </source>
</evidence>
<dbReference type="SUPFAM" id="SSF55424">
    <property type="entry name" value="FAD/NAD-linked reductases, dimerisation (C-terminal) domain"/>
    <property type="match status" value="1"/>
</dbReference>
<evidence type="ECO:0000256" key="10">
    <source>
        <dbReference type="PIRSR" id="PIRSR000350-2"/>
    </source>
</evidence>
<feature type="binding site" evidence="11">
    <location>
        <begin position="296"/>
        <end position="299"/>
    </location>
    <ligand>
        <name>FAD</name>
        <dbReference type="ChEBI" id="CHEBI:57692"/>
    </ligand>
</feature>
<evidence type="ECO:0000313" key="17">
    <source>
        <dbReference type="Proteomes" id="UP000029723"/>
    </source>
</evidence>
<proteinExistence type="inferred from homology"/>
<keyword evidence="8 13" id="KW-0676">Redox-active center</keyword>
<gene>
    <name evidence="16" type="ORF">HMPREF9304_09325</name>
</gene>
<dbReference type="EC" id="1.8.1.4" evidence="2 13"/>
<dbReference type="GO" id="GO:0004148">
    <property type="term" value="F:dihydrolipoyl dehydrogenase (NADH) activity"/>
    <property type="evidence" value="ECO:0007669"/>
    <property type="project" value="UniProtKB-EC"/>
</dbReference>
<evidence type="ECO:0000259" key="15">
    <source>
        <dbReference type="Pfam" id="PF07992"/>
    </source>
</evidence>
<feature type="binding site" evidence="11">
    <location>
        <position position="290"/>
    </location>
    <ligand>
        <name>FAD</name>
        <dbReference type="ChEBI" id="CHEBI:57692"/>
    </ligand>
</feature>
<evidence type="ECO:0000256" key="8">
    <source>
        <dbReference type="ARBA" id="ARBA00023284"/>
    </source>
</evidence>
<feature type="active site" description="Proton acceptor" evidence="10">
    <location>
        <position position="421"/>
    </location>
</feature>
<keyword evidence="11" id="KW-0547">Nucleotide-binding</keyword>
<dbReference type="GO" id="GO:0006103">
    <property type="term" value="P:2-oxoglutarate metabolic process"/>
    <property type="evidence" value="ECO:0007669"/>
    <property type="project" value="TreeGrafter"/>
</dbReference>
<name>A0A098YQJ4_9BACT</name>
<feature type="binding site" evidence="11">
    <location>
        <position position="250"/>
    </location>
    <ligand>
        <name>NAD(+)</name>
        <dbReference type="ChEBI" id="CHEBI:57540"/>
    </ligand>
</feature>
<evidence type="ECO:0000256" key="12">
    <source>
        <dbReference type="PIRSR" id="PIRSR000350-4"/>
    </source>
</evidence>
<feature type="binding site" evidence="11">
    <location>
        <begin position="164"/>
        <end position="171"/>
    </location>
    <ligand>
        <name>NAD(+)</name>
        <dbReference type="ChEBI" id="CHEBI:57540"/>
    </ligand>
</feature>
<organism evidence="16 17">
    <name type="scientific">Hoylesella timonensis S9-PR14</name>
    <dbReference type="NCBI Taxonomy" id="1401062"/>
    <lineage>
        <taxon>Bacteria</taxon>
        <taxon>Pseudomonadati</taxon>
        <taxon>Bacteroidota</taxon>
        <taxon>Bacteroidia</taxon>
        <taxon>Bacteroidales</taxon>
        <taxon>Prevotellaceae</taxon>
        <taxon>Hoylesella</taxon>
    </lineage>
</organism>
<keyword evidence="6 11" id="KW-0520">NAD</keyword>
<evidence type="ECO:0000256" key="13">
    <source>
        <dbReference type="RuleBase" id="RU003692"/>
    </source>
</evidence>
<dbReference type="EMBL" id="JRPQ01000141">
    <property type="protein sequence ID" value="KGI21527.1"/>
    <property type="molecule type" value="Genomic_DNA"/>
</dbReference>
<keyword evidence="7" id="KW-1015">Disulfide bond</keyword>
<protein>
    <recommendedName>
        <fullName evidence="2 13">Dihydrolipoyl dehydrogenase</fullName>
        <ecNumber evidence="2 13">1.8.1.4</ecNumber>
    </recommendedName>
</protein>
<comment type="similarity">
    <text evidence="1 13">Belongs to the class-I pyridine nucleotide-disulfide oxidoreductase family.</text>
</comment>
<dbReference type="Pfam" id="PF02852">
    <property type="entry name" value="Pyr_redox_dim"/>
    <property type="match status" value="1"/>
</dbReference>
<evidence type="ECO:0000256" key="3">
    <source>
        <dbReference type="ARBA" id="ARBA00022630"/>
    </source>
</evidence>
<dbReference type="SUPFAM" id="SSF51905">
    <property type="entry name" value="FAD/NAD(P)-binding domain"/>
    <property type="match status" value="1"/>
</dbReference>
<keyword evidence="5 13" id="KW-0560">Oxidoreductase</keyword>
<dbReference type="InterPro" id="IPR023753">
    <property type="entry name" value="FAD/NAD-binding_dom"/>
</dbReference>
<evidence type="ECO:0000256" key="2">
    <source>
        <dbReference type="ARBA" id="ARBA00012608"/>
    </source>
</evidence>
<dbReference type="FunFam" id="3.30.390.30:FF:000001">
    <property type="entry name" value="Dihydrolipoyl dehydrogenase"/>
    <property type="match status" value="1"/>
</dbReference>
<dbReference type="PRINTS" id="PR00368">
    <property type="entry name" value="FADPNR"/>
</dbReference>
<evidence type="ECO:0000256" key="1">
    <source>
        <dbReference type="ARBA" id="ARBA00007532"/>
    </source>
</evidence>
<feature type="domain" description="Pyridine nucleotide-disulphide oxidoreductase dimerisation" evidence="14">
    <location>
        <begin position="324"/>
        <end position="429"/>
    </location>
</feature>
<feature type="binding site" evidence="11">
    <location>
        <position position="187"/>
    </location>
    <ligand>
        <name>NAD(+)</name>
        <dbReference type="ChEBI" id="CHEBI:57540"/>
    </ligand>
</feature>
<evidence type="ECO:0000256" key="7">
    <source>
        <dbReference type="ARBA" id="ARBA00023157"/>
    </source>
</evidence>
<feature type="domain" description="FAD/NAD(P)-binding" evidence="15">
    <location>
        <begin position="5"/>
        <end position="305"/>
    </location>
</feature>
<evidence type="ECO:0000256" key="11">
    <source>
        <dbReference type="PIRSR" id="PIRSR000350-3"/>
    </source>
</evidence>
<dbReference type="OrthoDB" id="9800167at2"/>
<dbReference type="InterPro" id="IPR016156">
    <property type="entry name" value="FAD/NAD-linked_Rdtase_dimer_sf"/>
</dbReference>
<dbReference type="InterPro" id="IPR012999">
    <property type="entry name" value="Pyr_OxRdtase_I_AS"/>
</dbReference>
<accession>A0A098YQJ4</accession>
<dbReference type="InterPro" id="IPR006258">
    <property type="entry name" value="Lipoamide_DH"/>
</dbReference>
<dbReference type="Gene3D" id="3.50.50.60">
    <property type="entry name" value="FAD/NAD(P)-binding domain"/>
    <property type="match status" value="2"/>
</dbReference>
<dbReference type="Proteomes" id="UP000029723">
    <property type="component" value="Unassembled WGS sequence"/>
</dbReference>
<feature type="binding site" evidence="11">
    <location>
        <position position="50"/>
    </location>
    <ligand>
        <name>FAD</name>
        <dbReference type="ChEBI" id="CHEBI:57692"/>
    </ligand>
</feature>
<dbReference type="PANTHER" id="PTHR22912">
    <property type="entry name" value="DISULFIDE OXIDOREDUCTASE"/>
    <property type="match status" value="1"/>
</dbReference>
<dbReference type="InterPro" id="IPR004099">
    <property type="entry name" value="Pyr_nucl-diS_OxRdtase_dimer"/>
</dbReference>
<dbReference type="NCBIfam" id="TIGR01350">
    <property type="entry name" value="lipoamide_DH"/>
    <property type="match status" value="1"/>
</dbReference>
<comment type="miscellaneous">
    <text evidence="13">The active site is a redox-active disulfide bond.</text>
</comment>
<dbReference type="PRINTS" id="PR00411">
    <property type="entry name" value="PNDRDTASEI"/>
</dbReference>
<dbReference type="PIRSF" id="PIRSF000350">
    <property type="entry name" value="Mercury_reductase_MerA"/>
    <property type="match status" value="1"/>
</dbReference>
<dbReference type="PROSITE" id="PS00076">
    <property type="entry name" value="PYRIDINE_REDOX_1"/>
    <property type="match status" value="1"/>
</dbReference>
<evidence type="ECO:0000256" key="6">
    <source>
        <dbReference type="ARBA" id="ARBA00023027"/>
    </source>
</evidence>
<dbReference type="GO" id="GO:0050660">
    <property type="term" value="F:flavin adenine dinucleotide binding"/>
    <property type="evidence" value="ECO:0007669"/>
    <property type="project" value="InterPro"/>
</dbReference>
<dbReference type="Pfam" id="PF07992">
    <property type="entry name" value="Pyr_redox_2"/>
    <property type="match status" value="1"/>
</dbReference>
<evidence type="ECO:0000256" key="4">
    <source>
        <dbReference type="ARBA" id="ARBA00022827"/>
    </source>
</evidence>
<comment type="cofactor">
    <cofactor evidence="11 13">
        <name>FAD</name>
        <dbReference type="ChEBI" id="CHEBI:57692"/>
    </cofactor>
    <text evidence="11 13">Binds 1 FAD per subunit.</text>
</comment>
<reference evidence="16 17" key="1">
    <citation type="submission" date="2014-07" db="EMBL/GenBank/DDBJ databases">
        <authorList>
            <person name="McCorrison J."/>
            <person name="Sanka R."/>
            <person name="Torralba M."/>
            <person name="Gillis M."/>
            <person name="Haft D.H."/>
            <person name="Methe B."/>
            <person name="Sutton G."/>
            <person name="Nelson K.E."/>
        </authorList>
    </citation>
    <scope>NUCLEOTIDE SEQUENCE [LARGE SCALE GENOMIC DNA]</scope>
    <source>
        <strain evidence="16 17">S9-PR14</strain>
    </source>
</reference>
<dbReference type="RefSeq" id="WP_036928264.1">
    <property type="nucleotide sequence ID" value="NZ_JRPQ01000141.1"/>
</dbReference>
<sequence>MTTTDLIIIGSGPGGYRAADYAAKNGLQVIIFEALEAGGTCLNFGCIPTKCLAHDASKEEKPAFEQVMARKNEAIQQLKAGVETLLSQPNITLVHAKASFKDAKTIVANGEEYAAKYVIIASGSQAKVPPIEGIVYNPHGNSNVLTSTELLSIDHIPEKLCIVGAGVIGMEFASAFAQFGSQVTVVEFMKECLPTLDSDIAKRLRKCLAKTGIQFYLQAAVKKVENGKIYFEQKGKEQSVEADTILIATGRAANIEGLNLDAAGIAYDRKGILVNDNMETSVSGIYAIGDVNGRQMLAHAATFQGMRAINHILGKDDNIRFDIMPAAVFTYPEAACVGKTEDSCKAENIAYKTKKGYYRANGRALSIEETEGMVKLITDEEDKIIGCHVYGAHAAELVQEVSALMNLNIKLNQLKDIIHTHPTLGEILQDIAIG</sequence>
<dbReference type="InterPro" id="IPR001100">
    <property type="entry name" value="Pyr_nuc-diS_OxRdtase"/>
</dbReference>
<dbReference type="InterPro" id="IPR050151">
    <property type="entry name" value="Class-I_Pyr_Nuc-Dis_Oxidored"/>
</dbReference>
<dbReference type="PANTHER" id="PTHR22912:SF151">
    <property type="entry name" value="DIHYDROLIPOYL DEHYDROGENASE, MITOCHONDRIAL"/>
    <property type="match status" value="1"/>
</dbReference>
<comment type="caution">
    <text evidence="16">The sequence shown here is derived from an EMBL/GenBank/DDBJ whole genome shotgun (WGS) entry which is preliminary data.</text>
</comment>